<evidence type="ECO:0000256" key="3">
    <source>
        <dbReference type="ARBA" id="ARBA00022676"/>
    </source>
</evidence>
<feature type="transmembrane region" description="Helical" evidence="8">
    <location>
        <begin position="20"/>
        <end position="38"/>
    </location>
</feature>
<sequence>MTAFKVAQGSWVFMEEKHKIFLVLVILFGVLLRLWNIHADPTLWLDEVFSAQMAESPLRDLVLAVPRFDTHPPLYYLQLHVWSLLGEGDYWMLLNSVLLDVLVILSLFHIAGRHWGRPAGLWVAAVYAVLPLNVFFAQNLRMYALFFLELVWLWHMLELRVRAGRASGGTRGGTVLLGLATTLTHGMGFFVVFFVYFQALVRIWRLHHAAQGLRPAMLLVLDYVPVALAAGYSLGIGSFRRTEGITGLDLAGLGTHLTITLFGMEFPAPAVSGYLGVLLLLLPPLWKARSRGIMLWLVLLPAVTMILLTLTVKSVFMYRTLGLFTPFMALSMGIFYATLWQGHSVQGRALSVLTIAVLVLASLNSSLAFRKEGYRDMALLWDREAAPDAVLFVDGSVNLWGIARYLPDAPRISALEVQPPVRDGMLALKRKLEGGYFDRAGLFGRSDHLQAGPRQIWPYLAPERLEGLPTYWILGQEKTACPRPGDQLLREFETPGKWLGECGTPGG</sequence>
<feature type="transmembrane region" description="Helical" evidence="8">
    <location>
        <begin position="349"/>
        <end position="369"/>
    </location>
</feature>
<protein>
    <submittedName>
        <fullName evidence="9">Dolichyl-phosphate-mannose-protein mannosyltransferase</fullName>
    </submittedName>
</protein>
<dbReference type="GO" id="GO:0016763">
    <property type="term" value="F:pentosyltransferase activity"/>
    <property type="evidence" value="ECO:0007669"/>
    <property type="project" value="TreeGrafter"/>
</dbReference>
<proteinExistence type="predicted"/>
<feature type="transmembrane region" description="Helical" evidence="8">
    <location>
        <begin position="173"/>
        <end position="196"/>
    </location>
</feature>
<keyword evidence="7 8" id="KW-0472">Membrane</keyword>
<evidence type="ECO:0000256" key="8">
    <source>
        <dbReference type="SAM" id="Phobius"/>
    </source>
</evidence>
<comment type="subcellular location">
    <subcellularLocation>
        <location evidence="1">Cell membrane</location>
        <topology evidence="1">Multi-pass membrane protein</topology>
    </subcellularLocation>
</comment>
<reference evidence="9 10" key="1">
    <citation type="journal article" date="2015" name="Stand. Genomic Sci.">
        <title>Genomic Encyclopedia of Bacterial and Archaeal Type Strains, Phase III: the genomes of soil and plant-associated and newly described type strains.</title>
        <authorList>
            <person name="Whitman W.B."/>
            <person name="Woyke T."/>
            <person name="Klenk H.P."/>
            <person name="Zhou Y."/>
            <person name="Lilburn T.G."/>
            <person name="Beck B.J."/>
            <person name="De Vos P."/>
            <person name="Vandamme P."/>
            <person name="Eisen J.A."/>
            <person name="Garrity G."/>
            <person name="Hugenholtz P."/>
            <person name="Kyrpides N.C."/>
        </authorList>
    </citation>
    <scope>NUCLEOTIDE SEQUENCE [LARGE SCALE GENOMIC DNA]</scope>
    <source>
        <strain evidence="9 10">CGMCC 1.5364</strain>
    </source>
</reference>
<comment type="caution">
    <text evidence="9">The sequence shown here is derived from an EMBL/GenBank/DDBJ whole genome shotgun (WGS) entry which is preliminary data.</text>
</comment>
<evidence type="ECO:0000256" key="6">
    <source>
        <dbReference type="ARBA" id="ARBA00022989"/>
    </source>
</evidence>
<dbReference type="GO" id="GO:0005886">
    <property type="term" value="C:plasma membrane"/>
    <property type="evidence" value="ECO:0007669"/>
    <property type="project" value="UniProtKB-SubCell"/>
</dbReference>
<evidence type="ECO:0000256" key="2">
    <source>
        <dbReference type="ARBA" id="ARBA00022475"/>
    </source>
</evidence>
<evidence type="ECO:0000256" key="4">
    <source>
        <dbReference type="ARBA" id="ARBA00022679"/>
    </source>
</evidence>
<evidence type="ECO:0000256" key="1">
    <source>
        <dbReference type="ARBA" id="ARBA00004651"/>
    </source>
</evidence>
<feature type="transmembrane region" description="Helical" evidence="8">
    <location>
        <begin position="119"/>
        <end position="136"/>
    </location>
</feature>
<evidence type="ECO:0000313" key="10">
    <source>
        <dbReference type="Proteomes" id="UP000316225"/>
    </source>
</evidence>
<gene>
    <name evidence="9" type="ORF">IQ24_03997</name>
</gene>
<keyword evidence="3 9" id="KW-0328">Glycosyltransferase</keyword>
<name>A0A562N4K8_9RHOB</name>
<keyword evidence="2" id="KW-1003">Cell membrane</keyword>
<evidence type="ECO:0000313" key="9">
    <source>
        <dbReference type="EMBL" id="TWI27018.1"/>
    </source>
</evidence>
<feature type="transmembrane region" description="Helical" evidence="8">
    <location>
        <begin position="216"/>
        <end position="235"/>
    </location>
</feature>
<keyword evidence="4 9" id="KW-0808">Transferase</keyword>
<dbReference type="PANTHER" id="PTHR33908:SF3">
    <property type="entry name" value="UNDECAPRENYL PHOSPHATE-ALPHA-4-AMINO-4-DEOXY-L-ARABINOSE ARABINOSYL TRANSFERASE"/>
    <property type="match status" value="1"/>
</dbReference>
<organism evidence="9 10">
    <name type="scientific">Paracoccus sulfuroxidans</name>
    <dbReference type="NCBI Taxonomy" id="384678"/>
    <lineage>
        <taxon>Bacteria</taxon>
        <taxon>Pseudomonadati</taxon>
        <taxon>Pseudomonadota</taxon>
        <taxon>Alphaproteobacteria</taxon>
        <taxon>Rhodobacterales</taxon>
        <taxon>Paracoccaceae</taxon>
        <taxon>Paracoccus</taxon>
    </lineage>
</organism>
<evidence type="ECO:0000256" key="5">
    <source>
        <dbReference type="ARBA" id="ARBA00022692"/>
    </source>
</evidence>
<dbReference type="AlphaFoldDB" id="A0A562N4K8"/>
<feature type="transmembrane region" description="Helical" evidence="8">
    <location>
        <begin position="270"/>
        <end position="286"/>
    </location>
</feature>
<feature type="transmembrane region" description="Helical" evidence="8">
    <location>
        <begin position="293"/>
        <end position="310"/>
    </location>
</feature>
<feature type="transmembrane region" description="Helical" evidence="8">
    <location>
        <begin position="316"/>
        <end position="337"/>
    </location>
</feature>
<feature type="transmembrane region" description="Helical" evidence="8">
    <location>
        <begin position="90"/>
        <end position="112"/>
    </location>
</feature>
<keyword evidence="6 8" id="KW-1133">Transmembrane helix</keyword>
<dbReference type="GO" id="GO:0009103">
    <property type="term" value="P:lipopolysaccharide biosynthetic process"/>
    <property type="evidence" value="ECO:0007669"/>
    <property type="project" value="UniProtKB-ARBA"/>
</dbReference>
<dbReference type="GO" id="GO:0010041">
    <property type="term" value="P:response to iron(III) ion"/>
    <property type="evidence" value="ECO:0007669"/>
    <property type="project" value="TreeGrafter"/>
</dbReference>
<keyword evidence="10" id="KW-1185">Reference proteome</keyword>
<keyword evidence="5 8" id="KW-0812">Transmembrane</keyword>
<evidence type="ECO:0000256" key="7">
    <source>
        <dbReference type="ARBA" id="ARBA00023136"/>
    </source>
</evidence>
<dbReference type="Proteomes" id="UP000316225">
    <property type="component" value="Unassembled WGS sequence"/>
</dbReference>
<dbReference type="PANTHER" id="PTHR33908">
    <property type="entry name" value="MANNOSYLTRANSFERASE YKCB-RELATED"/>
    <property type="match status" value="1"/>
</dbReference>
<accession>A0A562N4K8</accession>
<dbReference type="InterPro" id="IPR050297">
    <property type="entry name" value="LipidA_mod_glycosyltrf_83"/>
</dbReference>
<dbReference type="EMBL" id="VLKU01000022">
    <property type="protein sequence ID" value="TWI27018.1"/>
    <property type="molecule type" value="Genomic_DNA"/>
</dbReference>